<dbReference type="InterPro" id="IPR045851">
    <property type="entry name" value="AMP-bd_C_sf"/>
</dbReference>
<evidence type="ECO:0000256" key="3">
    <source>
        <dbReference type="ARBA" id="ARBA00022741"/>
    </source>
</evidence>
<dbReference type="PANTHER" id="PTHR43439:SF1">
    <property type="entry name" value="PHENYLACETATE-COENZYME A LIGASE"/>
    <property type="match status" value="1"/>
</dbReference>
<evidence type="ECO:0000256" key="4">
    <source>
        <dbReference type="ARBA" id="ARBA00050450"/>
    </source>
</evidence>
<dbReference type="RefSeq" id="WP_183729287.1">
    <property type="nucleotide sequence ID" value="NZ_JACHID010000002.1"/>
</dbReference>
<dbReference type="FunFam" id="3.30.300.30:FF:000019">
    <property type="entry name" value="Phenylacetate-coenzyme A ligase"/>
    <property type="match status" value="1"/>
</dbReference>
<evidence type="ECO:0000256" key="9">
    <source>
        <dbReference type="ARBA" id="ARBA00075111"/>
    </source>
</evidence>
<evidence type="ECO:0000256" key="8">
    <source>
        <dbReference type="ARBA" id="ARBA00068695"/>
    </source>
</evidence>
<dbReference type="GO" id="GO:0000166">
    <property type="term" value="F:nucleotide binding"/>
    <property type="evidence" value="ECO:0007669"/>
    <property type="project" value="UniProtKB-KW"/>
</dbReference>
<evidence type="ECO:0000313" key="13">
    <source>
        <dbReference type="EMBL" id="MBB5021148.1"/>
    </source>
</evidence>
<evidence type="ECO:0000256" key="1">
    <source>
        <dbReference type="ARBA" id="ARBA00011245"/>
    </source>
</evidence>
<evidence type="ECO:0000259" key="12">
    <source>
        <dbReference type="Pfam" id="PF14535"/>
    </source>
</evidence>
<dbReference type="Pfam" id="PF14535">
    <property type="entry name" value="AMP-binding_C_2"/>
    <property type="match status" value="1"/>
</dbReference>
<sequence>MLWNEEFETLPREALEALQLKRLRTTCERVYANVPFYRQAFDAAGIKPSDIRSLADLSRLPFTTKQDLRDSYPYGLFCTPMEQVVRIHASSGTTGKPTVVGYTRRDIEIWSELMARCFSAAGASRGDIVHNAYGYGLFTGGLGAHYGAEKVGASVIPMSGGNSKKQIMIMKDFGSTVLTATPSYALHLAEVAEEEGIPMESLNLKVGIFGAEPWSNAMRQELEAKLDLDAIDIYGLSEIIGPGVSIECIEAKHGMHIMEDHFIAEIIDPESGEPLPPGEKGELVFTTVTKEAFPLIRYRTRDITRLISEPCRCGRTFHRMEKVSGRSDDMLIIRGVNVFPSQIEALLMNVKAIEPHYQIIVDSKDHMDTLEVQVEVNHHLFSDEIRHLQNLSASIQKDIKDLYGISCKVSLVEPKTIARSQGKAVRVIDRRKDRA</sequence>
<dbReference type="Gene3D" id="3.30.300.30">
    <property type="match status" value="1"/>
</dbReference>
<name>A0A7W7Y317_9BACT</name>
<evidence type="ECO:0000256" key="5">
    <source>
        <dbReference type="ARBA" id="ARBA00060591"/>
    </source>
</evidence>
<dbReference type="FunFam" id="3.40.50.12780:FF:000016">
    <property type="entry name" value="Phenylacetate-coenzyme A ligase"/>
    <property type="match status" value="1"/>
</dbReference>
<dbReference type="PIRSF" id="PIRSF006444">
    <property type="entry name" value="PaaK"/>
    <property type="match status" value="1"/>
</dbReference>
<dbReference type="PANTHER" id="PTHR43439">
    <property type="entry name" value="PHENYLACETATE-COENZYME A LIGASE"/>
    <property type="match status" value="1"/>
</dbReference>
<dbReference type="EMBL" id="JACHID010000002">
    <property type="protein sequence ID" value="MBB5021148.1"/>
    <property type="molecule type" value="Genomic_DNA"/>
</dbReference>
<evidence type="ECO:0000256" key="10">
    <source>
        <dbReference type="PIRNR" id="PIRNR006444"/>
    </source>
</evidence>
<dbReference type="InterPro" id="IPR028154">
    <property type="entry name" value="AMP-dep_Lig_C"/>
</dbReference>
<proteinExistence type="inferred from homology"/>
<feature type="domain" description="AMP-dependent ligase C-terminal" evidence="12">
    <location>
        <begin position="335"/>
        <end position="431"/>
    </location>
</feature>
<reference evidence="13 14" key="1">
    <citation type="submission" date="2020-08" db="EMBL/GenBank/DDBJ databases">
        <title>Genomic Encyclopedia of Type Strains, Phase IV (KMG-IV): sequencing the most valuable type-strain genomes for metagenomic binning, comparative biology and taxonomic classification.</title>
        <authorList>
            <person name="Goeker M."/>
        </authorList>
    </citation>
    <scope>NUCLEOTIDE SEQUENCE [LARGE SCALE GENOMIC DNA]</scope>
    <source>
        <strain evidence="13 14">DSM 22071</strain>
    </source>
</reference>
<evidence type="ECO:0000259" key="11">
    <source>
        <dbReference type="Pfam" id="PF00501"/>
    </source>
</evidence>
<comment type="subunit">
    <text evidence="1">Monomer.</text>
</comment>
<keyword evidence="3 10" id="KW-0547">Nucleotide-binding</keyword>
<dbReference type="InterPro" id="IPR000873">
    <property type="entry name" value="AMP-dep_synth/lig_dom"/>
</dbReference>
<feature type="domain" description="AMP-dependent synthetase/ligase" evidence="11">
    <location>
        <begin position="81"/>
        <end position="285"/>
    </location>
</feature>
<keyword evidence="14" id="KW-1185">Reference proteome</keyword>
<dbReference type="Gene3D" id="3.40.50.12780">
    <property type="entry name" value="N-terminal domain of ligase-like"/>
    <property type="match status" value="1"/>
</dbReference>
<comment type="caution">
    <text evidence="13">The sequence shown here is derived from an EMBL/GenBank/DDBJ whole genome shotgun (WGS) entry which is preliminary data.</text>
</comment>
<dbReference type="InterPro" id="IPR042099">
    <property type="entry name" value="ANL_N_sf"/>
</dbReference>
<dbReference type="GO" id="GO:0010124">
    <property type="term" value="P:phenylacetate catabolic process"/>
    <property type="evidence" value="ECO:0007669"/>
    <property type="project" value="UniProtKB-UniRule"/>
</dbReference>
<evidence type="ECO:0000256" key="7">
    <source>
        <dbReference type="ARBA" id="ARBA00066629"/>
    </source>
</evidence>
<comment type="catalytic activity">
    <reaction evidence="4">
        <text>2-phenylacetate + ATP + CoA = phenylacetyl-CoA + AMP + diphosphate</text>
        <dbReference type="Rhea" id="RHEA:20956"/>
        <dbReference type="ChEBI" id="CHEBI:18401"/>
        <dbReference type="ChEBI" id="CHEBI:30616"/>
        <dbReference type="ChEBI" id="CHEBI:33019"/>
        <dbReference type="ChEBI" id="CHEBI:57287"/>
        <dbReference type="ChEBI" id="CHEBI:57390"/>
        <dbReference type="ChEBI" id="CHEBI:456215"/>
        <dbReference type="EC" id="6.2.1.30"/>
    </reaction>
    <physiologicalReaction direction="left-to-right" evidence="4">
        <dbReference type="Rhea" id="RHEA:20957"/>
    </physiologicalReaction>
</comment>
<gene>
    <name evidence="13" type="ORF">HNR37_000454</name>
</gene>
<dbReference type="AlphaFoldDB" id="A0A7W7Y317"/>
<comment type="similarity">
    <text evidence="6 10">Belongs to the phenylacetyl-CoA ligase family.</text>
</comment>
<dbReference type="InterPro" id="IPR011880">
    <property type="entry name" value="PA_CoA_ligase"/>
</dbReference>
<protein>
    <recommendedName>
        <fullName evidence="8 10">Phenylacetate-coenzyme A ligase</fullName>
        <ecNumber evidence="7 10">6.2.1.30</ecNumber>
    </recommendedName>
    <alternativeName>
        <fullName evidence="9 10">Phenylacetyl-CoA ligase</fullName>
    </alternativeName>
</protein>
<dbReference type="Proteomes" id="UP000528322">
    <property type="component" value="Unassembled WGS sequence"/>
</dbReference>
<evidence type="ECO:0000256" key="2">
    <source>
        <dbReference type="ARBA" id="ARBA00022598"/>
    </source>
</evidence>
<dbReference type="GO" id="GO:0047475">
    <property type="term" value="F:phenylacetate-CoA ligase activity"/>
    <property type="evidence" value="ECO:0007669"/>
    <property type="project" value="UniProtKB-EC"/>
</dbReference>
<dbReference type="EC" id="6.2.1.30" evidence="7 10"/>
<evidence type="ECO:0000256" key="6">
    <source>
        <dbReference type="ARBA" id="ARBA00061566"/>
    </source>
</evidence>
<comment type="function">
    <text evidence="10">Catalyzes the activation of phenylacetic acid (PA) to phenylacetyl-CoA (PA-CoA).</text>
</comment>
<keyword evidence="2 10" id="KW-0436">Ligase</keyword>
<dbReference type="CDD" id="cd05913">
    <property type="entry name" value="PaaK"/>
    <property type="match status" value="1"/>
</dbReference>
<dbReference type="Pfam" id="PF00501">
    <property type="entry name" value="AMP-binding"/>
    <property type="match status" value="1"/>
</dbReference>
<dbReference type="UniPathway" id="UPA00930"/>
<organism evidence="13 14">
    <name type="scientific">Desulfurispira natronophila</name>
    <dbReference type="NCBI Taxonomy" id="682562"/>
    <lineage>
        <taxon>Bacteria</taxon>
        <taxon>Pseudomonadati</taxon>
        <taxon>Chrysiogenota</taxon>
        <taxon>Chrysiogenia</taxon>
        <taxon>Chrysiogenales</taxon>
        <taxon>Chrysiogenaceae</taxon>
        <taxon>Desulfurispira</taxon>
    </lineage>
</organism>
<accession>A0A7W7Y317</accession>
<dbReference type="SUPFAM" id="SSF56801">
    <property type="entry name" value="Acetyl-CoA synthetase-like"/>
    <property type="match status" value="1"/>
</dbReference>
<comment type="pathway">
    <text evidence="5 10">Aromatic compound metabolism; phenylacetate degradation.</text>
</comment>
<evidence type="ECO:0000313" key="14">
    <source>
        <dbReference type="Proteomes" id="UP000528322"/>
    </source>
</evidence>
<dbReference type="InterPro" id="IPR051414">
    <property type="entry name" value="Adenylate-forming_Reductase"/>
</dbReference>